<dbReference type="Proteomes" id="UP000198304">
    <property type="component" value="Unassembled WGS sequence"/>
</dbReference>
<dbReference type="EMBL" id="FZOJ01000002">
    <property type="protein sequence ID" value="SNR95719.1"/>
    <property type="molecule type" value="Genomic_DNA"/>
</dbReference>
<dbReference type="NCBIfam" id="TIGR01636">
    <property type="entry name" value="phage_rinA"/>
    <property type="match status" value="1"/>
</dbReference>
<name>A0A239AJJ7_9FIRM</name>
<sequence>MNKGIKAYIESELRYYNQSKKDLEEIREEIIESSPINDGTGIRSCSTSDTVCKKVIRLITNKRLKRLEETIRAIDTVLDQLDETKHRLIEMKYWRKPNYLNDAGIAHELCIDRVTLYRWKEGILLAIAIELGLVEDKEIKNEH</sequence>
<proteinExistence type="predicted"/>
<keyword evidence="2" id="KW-1185">Reference proteome</keyword>
<gene>
    <name evidence="1" type="ORF">SAMN05446037_100282</name>
</gene>
<organism evidence="1 2">
    <name type="scientific">Anaerovirgula multivorans</name>
    <dbReference type="NCBI Taxonomy" id="312168"/>
    <lineage>
        <taxon>Bacteria</taxon>
        <taxon>Bacillati</taxon>
        <taxon>Bacillota</taxon>
        <taxon>Clostridia</taxon>
        <taxon>Peptostreptococcales</taxon>
        <taxon>Natronincolaceae</taxon>
        <taxon>Anaerovirgula</taxon>
    </lineage>
</organism>
<dbReference type="OrthoDB" id="2735906at2"/>
<evidence type="ECO:0000313" key="2">
    <source>
        <dbReference type="Proteomes" id="UP000198304"/>
    </source>
</evidence>
<dbReference type="InterPro" id="IPR006523">
    <property type="entry name" value="RinA"/>
</dbReference>
<evidence type="ECO:0000313" key="1">
    <source>
        <dbReference type="EMBL" id="SNR95719.1"/>
    </source>
</evidence>
<protein>
    <submittedName>
        <fullName evidence="1">Phage transcriptional activator, RinA family</fullName>
    </submittedName>
</protein>
<dbReference type="RefSeq" id="WP_089281285.1">
    <property type="nucleotide sequence ID" value="NZ_FZOJ01000002.1"/>
</dbReference>
<dbReference type="AlphaFoldDB" id="A0A239AJJ7"/>
<reference evidence="1 2" key="1">
    <citation type="submission" date="2017-06" db="EMBL/GenBank/DDBJ databases">
        <authorList>
            <person name="Kim H.J."/>
            <person name="Triplett B.A."/>
        </authorList>
    </citation>
    <scope>NUCLEOTIDE SEQUENCE [LARGE SCALE GENOMIC DNA]</scope>
    <source>
        <strain evidence="1 2">SCA</strain>
    </source>
</reference>
<accession>A0A239AJJ7</accession>